<accession>A0A2A6B2G1</accession>
<evidence type="ECO:0000313" key="1">
    <source>
        <dbReference type="EnsemblMetazoa" id="PPA39843.1"/>
    </source>
</evidence>
<protein>
    <submittedName>
        <fullName evidence="1">C2H2-type domain-containing protein</fullName>
    </submittedName>
</protein>
<dbReference type="SMART" id="SM00355">
    <property type="entry name" value="ZnF_C2H2"/>
    <property type="match status" value="2"/>
</dbReference>
<gene>
    <name evidence="1" type="primary">WBGene00278212</name>
</gene>
<accession>A0A8R1YZ17</accession>
<dbReference type="InterPro" id="IPR013087">
    <property type="entry name" value="Znf_C2H2_type"/>
</dbReference>
<dbReference type="PROSITE" id="PS50157">
    <property type="entry name" value="ZINC_FINGER_C2H2_2"/>
    <property type="match status" value="1"/>
</dbReference>
<keyword evidence="2" id="KW-1185">Reference proteome</keyword>
<evidence type="ECO:0000313" key="2">
    <source>
        <dbReference type="Proteomes" id="UP000005239"/>
    </source>
</evidence>
<sequence length="255" mass="29798">EMNSQPVKRRITDDLRTDSLVLMFPDEITTYYTAPTKSFPLHIQRMSVGDTGKMMWYEGKRKEWTATCILRDVKQECEKVVNKLVEEELHPCNMNIRPGFISDHCRMCQKPIKGGKLAVLIHQLEHTVDTCPILLCCHTFKDVTRMKNHLRRHVQRNVKGKLDTDDEGGDADLMKERSRKYSKRISKKIFEDDEVSLDENGNEIPKKKRTISRAEKRKQTIEAKPKLECTFCSRTFIYENSFKKHVAQHEEGKAK</sequence>
<dbReference type="EnsemblMetazoa" id="PPA39843.1">
    <property type="protein sequence ID" value="PPA39843.1"/>
    <property type="gene ID" value="WBGene00278212"/>
</dbReference>
<reference evidence="1" key="2">
    <citation type="submission" date="2022-06" db="UniProtKB">
        <authorList>
            <consortium name="EnsemblMetazoa"/>
        </authorList>
    </citation>
    <scope>IDENTIFICATION</scope>
    <source>
        <strain evidence="1">PS312</strain>
    </source>
</reference>
<reference evidence="2" key="1">
    <citation type="journal article" date="2008" name="Nat. Genet.">
        <title>The Pristionchus pacificus genome provides a unique perspective on nematode lifestyle and parasitism.</title>
        <authorList>
            <person name="Dieterich C."/>
            <person name="Clifton S.W."/>
            <person name="Schuster L.N."/>
            <person name="Chinwalla A."/>
            <person name="Delehaunty K."/>
            <person name="Dinkelacker I."/>
            <person name="Fulton L."/>
            <person name="Fulton R."/>
            <person name="Godfrey J."/>
            <person name="Minx P."/>
            <person name="Mitreva M."/>
            <person name="Roeseler W."/>
            <person name="Tian H."/>
            <person name="Witte H."/>
            <person name="Yang S.P."/>
            <person name="Wilson R.K."/>
            <person name="Sommer R.J."/>
        </authorList>
    </citation>
    <scope>NUCLEOTIDE SEQUENCE [LARGE SCALE GENOMIC DNA]</scope>
    <source>
        <strain evidence="2">PS312</strain>
    </source>
</reference>
<proteinExistence type="predicted"/>
<organism evidence="1 2">
    <name type="scientific">Pristionchus pacificus</name>
    <name type="common">Parasitic nematode worm</name>
    <dbReference type="NCBI Taxonomy" id="54126"/>
    <lineage>
        <taxon>Eukaryota</taxon>
        <taxon>Metazoa</taxon>
        <taxon>Ecdysozoa</taxon>
        <taxon>Nematoda</taxon>
        <taxon>Chromadorea</taxon>
        <taxon>Rhabditida</taxon>
        <taxon>Rhabditina</taxon>
        <taxon>Diplogasteromorpha</taxon>
        <taxon>Diplogasteroidea</taxon>
        <taxon>Neodiplogasteridae</taxon>
        <taxon>Pristionchus</taxon>
    </lineage>
</organism>
<dbReference type="Proteomes" id="UP000005239">
    <property type="component" value="Unassembled WGS sequence"/>
</dbReference>
<name>A0A2A6B2G1_PRIPA</name>
<dbReference type="PROSITE" id="PS00028">
    <property type="entry name" value="ZINC_FINGER_C2H2_1"/>
    <property type="match status" value="2"/>
</dbReference>
<dbReference type="AlphaFoldDB" id="A0A2A6B2G1"/>